<dbReference type="SUPFAM" id="SSF55347">
    <property type="entry name" value="Glyceraldehyde-3-phosphate dehydrogenase-like, C-terminal domain"/>
    <property type="match status" value="1"/>
</dbReference>
<proteinExistence type="inferred from homology"/>
<comment type="similarity">
    <text evidence="2 9">Belongs to the glucose-6-phosphate dehydrogenase family.</text>
</comment>
<evidence type="ECO:0000256" key="7">
    <source>
        <dbReference type="ARBA" id="ARBA00023002"/>
    </source>
</evidence>
<dbReference type="AlphaFoldDB" id="S9UAZ9"/>
<dbReference type="PIRSF" id="PIRSF000110">
    <property type="entry name" value="G6PD"/>
    <property type="match status" value="1"/>
</dbReference>
<evidence type="ECO:0000313" key="13">
    <source>
        <dbReference type="Proteomes" id="UP000015354"/>
    </source>
</evidence>
<dbReference type="Gene3D" id="3.30.360.10">
    <property type="entry name" value="Dihydrodipicolinate Reductase, domain 2"/>
    <property type="match status" value="1"/>
</dbReference>
<dbReference type="InterPro" id="IPR001282">
    <property type="entry name" value="G6P_DH"/>
</dbReference>
<keyword evidence="6 9" id="KW-0521">NADP</keyword>
<dbReference type="InterPro" id="IPR022674">
    <property type="entry name" value="G6P_DH_NAD-bd"/>
</dbReference>
<comment type="catalytic activity">
    <reaction evidence="9">
        <text>D-glucose 6-phosphate + NADP(+) = 6-phospho-D-glucono-1,5-lactone + NADPH + H(+)</text>
        <dbReference type="Rhea" id="RHEA:15841"/>
        <dbReference type="ChEBI" id="CHEBI:15378"/>
        <dbReference type="ChEBI" id="CHEBI:57783"/>
        <dbReference type="ChEBI" id="CHEBI:57955"/>
        <dbReference type="ChEBI" id="CHEBI:58349"/>
        <dbReference type="ChEBI" id="CHEBI:61548"/>
        <dbReference type="EC" id="1.1.1.49"/>
    </reaction>
</comment>
<dbReference type="PANTHER" id="PTHR23429">
    <property type="entry name" value="GLUCOSE-6-PHOSPHATE 1-DEHYDROGENASE G6PD"/>
    <property type="match status" value="1"/>
</dbReference>
<keyword evidence="7 9" id="KW-0560">Oxidoreductase</keyword>
<protein>
    <recommendedName>
        <fullName evidence="4 9">Glucose-6-phosphate 1-dehydrogenase</fullName>
        <ecNumber evidence="3 9">1.1.1.49</ecNumber>
    </recommendedName>
</protein>
<organism evidence="12 13">
    <name type="scientific">Strigomonas culicis</name>
    <dbReference type="NCBI Taxonomy" id="28005"/>
    <lineage>
        <taxon>Eukaryota</taxon>
        <taxon>Discoba</taxon>
        <taxon>Euglenozoa</taxon>
        <taxon>Kinetoplastea</taxon>
        <taxon>Metakinetoplastina</taxon>
        <taxon>Trypanosomatida</taxon>
        <taxon>Trypanosomatidae</taxon>
        <taxon>Strigomonadinae</taxon>
        <taxon>Strigomonas</taxon>
    </lineage>
</organism>
<evidence type="ECO:0000256" key="8">
    <source>
        <dbReference type="ARBA" id="ARBA00023277"/>
    </source>
</evidence>
<dbReference type="GO" id="GO:0009051">
    <property type="term" value="P:pentose-phosphate shunt, oxidative branch"/>
    <property type="evidence" value="ECO:0007669"/>
    <property type="project" value="TreeGrafter"/>
</dbReference>
<evidence type="ECO:0000256" key="2">
    <source>
        <dbReference type="ARBA" id="ARBA00009975"/>
    </source>
</evidence>
<comment type="caution">
    <text evidence="12">The sequence shown here is derived from an EMBL/GenBank/DDBJ whole genome shotgun (WGS) entry which is preliminary data.</text>
</comment>
<dbReference type="EMBL" id="ATMH01005363">
    <property type="protein sequence ID" value="EPY27977.1"/>
    <property type="molecule type" value="Genomic_DNA"/>
</dbReference>
<evidence type="ECO:0000259" key="10">
    <source>
        <dbReference type="Pfam" id="PF00479"/>
    </source>
</evidence>
<sequence length="560" mass="62943">MAQPNTDTYVEDVDTILKVLRTKVLEKKPTDVLSFLVQSANDLSHDATAFETCERIVLKVPQELLDRSLTIVVLGASGDLAKKKTFPALFQLYCNGMLPPKVNIVGYARTSIDDVEKWKKEVLKKYLTRLSERGCHVASFFDRISYVSGQYDKVEDFQKLHHVICEKEKAFTGKLPGGNRLFYLALPPTAFVSAATGIRNGAMPQPVGGWVRVVIEKPFGRDTETSAQLSSQLEPLFNESQIFRIDHYLGKEMVQNLLTVRFANRIFSSLWNAQNIACIQITFKETIGTEGRGGYFDSFGIIRDVIQNHLTQILALVAMEKPQSLDAENIRDEKVAALRCISAVRVEDCVLGQYTASEDGSIPGYLEDPTVPKNSKCPTFAMIRLKIDNDRWDGIPFILKAGKALEDKHVGIRIQFKEETRPYGSAAQRNELVIRAQPSEAMYIKITNKVPGIMEDLRNTHQTELDLTYRARYSTQLPDAYESLINEAVLGNSTNFVRKDELDAAWRIFTPLLHKIDKGEVSVIPYKAGSRGPKEADDFSAANGFKYNPEYTWAPPSNKL</sequence>
<gene>
    <name evidence="12" type="ORF">STCU_05363</name>
</gene>
<dbReference type="GO" id="GO:0050661">
    <property type="term" value="F:NADP binding"/>
    <property type="evidence" value="ECO:0007669"/>
    <property type="project" value="InterPro"/>
</dbReference>
<dbReference type="InterPro" id="IPR019796">
    <property type="entry name" value="G6P_DH_AS"/>
</dbReference>
<evidence type="ECO:0000256" key="1">
    <source>
        <dbReference type="ARBA" id="ARBA00004937"/>
    </source>
</evidence>
<dbReference type="NCBIfam" id="TIGR00871">
    <property type="entry name" value="zwf"/>
    <property type="match status" value="1"/>
</dbReference>
<dbReference type="Pfam" id="PF02781">
    <property type="entry name" value="G6PD_C"/>
    <property type="match status" value="1"/>
</dbReference>
<keyword evidence="8 9" id="KW-0119">Carbohydrate metabolism</keyword>
<feature type="domain" description="Glucose-6-phosphate dehydrogenase C-terminal" evidence="11">
    <location>
        <begin position="259"/>
        <end position="547"/>
    </location>
</feature>
<dbReference type="UniPathway" id="UPA00115">
    <property type="reaction ID" value="UER00408"/>
</dbReference>
<dbReference type="FunFam" id="3.30.360.10:FF:000015">
    <property type="entry name" value="Glucose-6-phosphate 1-dehydrogenase"/>
    <property type="match status" value="1"/>
</dbReference>
<dbReference type="GO" id="GO:0006006">
    <property type="term" value="P:glucose metabolic process"/>
    <property type="evidence" value="ECO:0007669"/>
    <property type="project" value="UniProtKB-KW"/>
</dbReference>
<evidence type="ECO:0000313" key="12">
    <source>
        <dbReference type="EMBL" id="EPY27977.1"/>
    </source>
</evidence>
<dbReference type="HAMAP" id="MF_00966">
    <property type="entry name" value="G6PD"/>
    <property type="match status" value="1"/>
</dbReference>
<evidence type="ECO:0000256" key="9">
    <source>
        <dbReference type="RuleBase" id="RU362120"/>
    </source>
</evidence>
<dbReference type="SUPFAM" id="SSF51735">
    <property type="entry name" value="NAD(P)-binding Rossmann-fold domains"/>
    <property type="match status" value="1"/>
</dbReference>
<dbReference type="PANTHER" id="PTHR23429:SF0">
    <property type="entry name" value="GLUCOSE-6-PHOSPHATE 1-DEHYDROGENASE"/>
    <property type="match status" value="1"/>
</dbReference>
<evidence type="ECO:0000256" key="6">
    <source>
        <dbReference type="ARBA" id="ARBA00022857"/>
    </source>
</evidence>
<feature type="domain" description="Glucose-6-phosphate dehydrogenase NAD-binding" evidence="10">
    <location>
        <begin position="72"/>
        <end position="256"/>
    </location>
</feature>
<keyword evidence="13" id="KW-1185">Reference proteome</keyword>
<dbReference type="InterPro" id="IPR036291">
    <property type="entry name" value="NAD(P)-bd_dom_sf"/>
</dbReference>
<accession>S9UAZ9</accession>
<dbReference type="Proteomes" id="UP000015354">
    <property type="component" value="Unassembled WGS sequence"/>
</dbReference>
<dbReference type="Pfam" id="PF00479">
    <property type="entry name" value="G6PD_N"/>
    <property type="match status" value="1"/>
</dbReference>
<dbReference type="OrthoDB" id="60984at2759"/>
<name>S9UAZ9_9TRYP</name>
<evidence type="ECO:0000256" key="4">
    <source>
        <dbReference type="ARBA" id="ARBA00020444"/>
    </source>
</evidence>
<dbReference type="EC" id="1.1.1.49" evidence="3 9"/>
<evidence type="ECO:0000259" key="11">
    <source>
        <dbReference type="Pfam" id="PF02781"/>
    </source>
</evidence>
<dbReference type="Gene3D" id="3.40.50.720">
    <property type="entry name" value="NAD(P)-binding Rossmann-like Domain"/>
    <property type="match status" value="1"/>
</dbReference>
<reference evidence="12 13" key="1">
    <citation type="journal article" date="2013" name="PLoS ONE">
        <title>Predicting the Proteins of Angomonas deanei, Strigomonas culicis and Their Respective Endosymbionts Reveals New Aspects of the Trypanosomatidae Family.</title>
        <authorList>
            <person name="Motta M.C."/>
            <person name="Martins A.C."/>
            <person name="de Souza S.S."/>
            <person name="Catta-Preta C.M."/>
            <person name="Silva R."/>
            <person name="Klein C.C."/>
            <person name="de Almeida L.G."/>
            <person name="de Lima Cunha O."/>
            <person name="Ciapina L.P."/>
            <person name="Brocchi M."/>
            <person name="Colabardini A.C."/>
            <person name="de Araujo Lima B."/>
            <person name="Machado C.R."/>
            <person name="de Almeida Soares C.M."/>
            <person name="Probst C.M."/>
            <person name="de Menezes C.B."/>
            <person name="Thompson C.E."/>
            <person name="Bartholomeu D.C."/>
            <person name="Gradia D.F."/>
            <person name="Pavoni D.P."/>
            <person name="Grisard E.C."/>
            <person name="Fantinatti-Garboggini F."/>
            <person name="Marchini F.K."/>
            <person name="Rodrigues-Luiz G.F."/>
            <person name="Wagner G."/>
            <person name="Goldman G.H."/>
            <person name="Fietto J.L."/>
            <person name="Elias M.C."/>
            <person name="Goldman M.H."/>
            <person name="Sagot M.F."/>
            <person name="Pereira M."/>
            <person name="Stoco P.H."/>
            <person name="de Mendonca-Neto R.P."/>
            <person name="Teixeira S.M."/>
            <person name="Maciel T.E."/>
            <person name="de Oliveira Mendes T.A."/>
            <person name="Urmenyi T.P."/>
            <person name="de Souza W."/>
            <person name="Schenkman S."/>
            <person name="de Vasconcelos A.T."/>
        </authorList>
    </citation>
    <scope>NUCLEOTIDE SEQUENCE [LARGE SCALE GENOMIC DNA]</scope>
</reference>
<dbReference type="PRINTS" id="PR00079">
    <property type="entry name" value="G6PDHDRGNASE"/>
</dbReference>
<dbReference type="PROSITE" id="PS00069">
    <property type="entry name" value="G6P_DEHYDROGENASE"/>
    <property type="match status" value="1"/>
</dbReference>
<comment type="function">
    <text evidence="9">Catalyzes the rate-limiting step of the oxidative pentose-phosphate pathway, which represents a route for the dissimilation of carbohydrates besides glycolysis.</text>
</comment>
<comment type="pathway">
    <text evidence="1 9">Carbohydrate degradation; pentose phosphate pathway; D-ribulose 5-phosphate from D-glucose 6-phosphate (oxidative stage): step 1/3.</text>
</comment>
<dbReference type="InterPro" id="IPR022675">
    <property type="entry name" value="G6P_DH_C"/>
</dbReference>
<keyword evidence="5 9" id="KW-0313">Glucose metabolism</keyword>
<evidence type="ECO:0000256" key="5">
    <source>
        <dbReference type="ARBA" id="ARBA00022526"/>
    </source>
</evidence>
<dbReference type="GO" id="GO:0004345">
    <property type="term" value="F:glucose-6-phosphate dehydrogenase activity"/>
    <property type="evidence" value="ECO:0007669"/>
    <property type="project" value="UniProtKB-EC"/>
</dbReference>
<evidence type="ECO:0000256" key="3">
    <source>
        <dbReference type="ARBA" id="ARBA00013019"/>
    </source>
</evidence>